<accession>A0A090VS16</accession>
<dbReference type="AlphaFoldDB" id="A0A090VS16"/>
<dbReference type="EMBL" id="BBNY01000004">
    <property type="protein sequence ID" value="GAL88716.1"/>
    <property type="molecule type" value="Genomic_DNA"/>
</dbReference>
<sequence>MKIGILTFHTPINYGAALQAFALQKHLRDEYPELSIQNIDFKTDVHISKYNIFIPLRRNILVYLYKQFFIVLRYPSLRKRKKRFKSFIEEELKLTDRYSSVDDLLQNPPIMDHYIVGSDQVFHPRSEYLEAYYLNFPKNNSKKSAYAPSFGISEFDKVPNDKIKPLLEDFDNICCRESDGAKYMSNLLNKDVPVVLDPIFLLSDQQWEEMSCGPLVSEKYIFIYDLNGGYDLLKIANKISKETGLKIVCQTQSADHFYKNCTQVFDSGPREFISLIKNAEYVVTDSFHGTAFSILFNKKQFIYVARPHASGRIRSIMGLCDISERIIENGKANNFNYLDNKNLNTSNRDNLNKLIESSKAYLRDAIN</sequence>
<dbReference type="STRING" id="504487.JCM19538_1151"/>
<dbReference type="Proteomes" id="UP000029646">
    <property type="component" value="Unassembled WGS sequence"/>
</dbReference>
<keyword evidence="6" id="KW-1185">Reference proteome</keyword>
<name>A0A090VS16_9FLAO</name>
<reference evidence="6" key="1">
    <citation type="journal article" date="2014" name="Genome Announc.">
        <title>Draft Genome Sequence of Marine Flavobacterium Jejuia pallidilutea Strain 11shimoA1 and Pigmentation Mutants.</title>
        <authorList>
            <person name="Takatani N."/>
            <person name="Nakanishi M."/>
            <person name="Meirelles P."/>
            <person name="Mino S."/>
            <person name="Suda W."/>
            <person name="Oshima K."/>
            <person name="Hattori M."/>
            <person name="Ohkuma M."/>
            <person name="Hosokawa M."/>
            <person name="Miyashita K."/>
            <person name="Thompson F.L."/>
            <person name="Niwa A."/>
            <person name="Sawabe T."/>
            <person name="Sawabe T."/>
        </authorList>
    </citation>
    <scope>NUCLEOTIDE SEQUENCE [LARGE SCALE GENOMIC DNA]</scope>
    <source>
        <strain evidence="6">JCM 19538</strain>
    </source>
</reference>
<evidence type="ECO:0000313" key="3">
    <source>
        <dbReference type="EMBL" id="GAL71310.1"/>
    </source>
</evidence>
<organism evidence="2 5">
    <name type="scientific">Jejuia pallidilutea</name>
    <dbReference type="NCBI Taxonomy" id="504487"/>
    <lineage>
        <taxon>Bacteria</taxon>
        <taxon>Pseudomonadati</taxon>
        <taxon>Bacteroidota</taxon>
        <taxon>Flavobacteriia</taxon>
        <taxon>Flavobacteriales</taxon>
        <taxon>Flavobacteriaceae</taxon>
        <taxon>Jejuia</taxon>
    </lineage>
</organism>
<dbReference type="Proteomes" id="UP000030184">
    <property type="component" value="Unassembled WGS sequence"/>
</dbReference>
<dbReference type="OrthoDB" id="9799278at2"/>
<protein>
    <submittedName>
        <fullName evidence="2">Gll1779 protein</fullName>
    </submittedName>
</protein>
<evidence type="ECO:0000313" key="4">
    <source>
        <dbReference type="EMBL" id="GAL88716.1"/>
    </source>
</evidence>
<dbReference type="RefSeq" id="WP_042244116.1">
    <property type="nucleotide sequence ID" value="NZ_BBNR01000010.1"/>
</dbReference>
<proteinExistence type="predicted"/>
<dbReference type="EMBL" id="BBNR01000010">
    <property type="protein sequence ID" value="GAL67510.1"/>
    <property type="molecule type" value="Genomic_DNA"/>
</dbReference>
<gene>
    <name evidence="2" type="ORF">JCM19301_483</name>
    <name evidence="3" type="ORF">JCM19302_987</name>
    <name evidence="4" type="ORF">JCM19538_1151</name>
</gene>
<dbReference type="EMBL" id="BBNS01000011">
    <property type="protein sequence ID" value="GAL71310.1"/>
    <property type="molecule type" value="Genomic_DNA"/>
</dbReference>
<dbReference type="Pfam" id="PF04230">
    <property type="entry name" value="PS_pyruv_trans"/>
    <property type="match status" value="1"/>
</dbReference>
<evidence type="ECO:0000313" key="5">
    <source>
        <dbReference type="Proteomes" id="UP000029641"/>
    </source>
</evidence>
<evidence type="ECO:0000259" key="1">
    <source>
        <dbReference type="Pfam" id="PF04230"/>
    </source>
</evidence>
<comment type="caution">
    <text evidence="2">The sequence shown here is derived from an EMBL/GenBank/DDBJ whole genome shotgun (WGS) entry which is preliminary data.</text>
</comment>
<feature type="domain" description="Polysaccharide pyruvyl transferase" evidence="1">
    <location>
        <begin position="13"/>
        <end position="299"/>
    </location>
</feature>
<dbReference type="Proteomes" id="UP000029641">
    <property type="component" value="Unassembled WGS sequence"/>
</dbReference>
<evidence type="ECO:0000313" key="6">
    <source>
        <dbReference type="Proteomes" id="UP000030184"/>
    </source>
</evidence>
<dbReference type="InterPro" id="IPR007345">
    <property type="entry name" value="Polysacch_pyruvyl_Trfase"/>
</dbReference>
<evidence type="ECO:0000313" key="2">
    <source>
        <dbReference type="EMBL" id="GAL67510.1"/>
    </source>
</evidence>
<dbReference type="eggNOG" id="COG1143">
    <property type="taxonomic scope" value="Bacteria"/>
</dbReference>